<comment type="caution">
    <text evidence="1">The sequence shown here is derived from an EMBL/GenBank/DDBJ whole genome shotgun (WGS) entry which is preliminary data.</text>
</comment>
<evidence type="ECO:0000313" key="2">
    <source>
        <dbReference type="Proteomes" id="UP001164929"/>
    </source>
</evidence>
<name>A0AAD6QJD1_9ROSI</name>
<accession>A0AAD6QJD1</accession>
<dbReference type="Proteomes" id="UP001164929">
    <property type="component" value="Chromosome 7"/>
</dbReference>
<reference evidence="1" key="1">
    <citation type="journal article" date="2023" name="Mol. Ecol. Resour.">
        <title>Chromosome-level genome assembly of a triploid poplar Populus alba 'Berolinensis'.</title>
        <authorList>
            <person name="Chen S."/>
            <person name="Yu Y."/>
            <person name="Wang X."/>
            <person name="Wang S."/>
            <person name="Zhang T."/>
            <person name="Zhou Y."/>
            <person name="He R."/>
            <person name="Meng N."/>
            <person name="Wang Y."/>
            <person name="Liu W."/>
            <person name="Liu Z."/>
            <person name="Liu J."/>
            <person name="Guo Q."/>
            <person name="Huang H."/>
            <person name="Sederoff R.R."/>
            <person name="Wang G."/>
            <person name="Qu G."/>
            <person name="Chen S."/>
        </authorList>
    </citation>
    <scope>NUCLEOTIDE SEQUENCE</scope>
    <source>
        <strain evidence="1">SC-2020</strain>
    </source>
</reference>
<organism evidence="1 2">
    <name type="scientific">Populus alba x Populus x berolinensis</name>
    <dbReference type="NCBI Taxonomy" id="444605"/>
    <lineage>
        <taxon>Eukaryota</taxon>
        <taxon>Viridiplantae</taxon>
        <taxon>Streptophyta</taxon>
        <taxon>Embryophyta</taxon>
        <taxon>Tracheophyta</taxon>
        <taxon>Spermatophyta</taxon>
        <taxon>Magnoliopsida</taxon>
        <taxon>eudicotyledons</taxon>
        <taxon>Gunneridae</taxon>
        <taxon>Pentapetalae</taxon>
        <taxon>rosids</taxon>
        <taxon>fabids</taxon>
        <taxon>Malpighiales</taxon>
        <taxon>Salicaceae</taxon>
        <taxon>Saliceae</taxon>
        <taxon>Populus</taxon>
    </lineage>
</organism>
<dbReference type="AlphaFoldDB" id="A0AAD6QJD1"/>
<proteinExistence type="predicted"/>
<dbReference type="EMBL" id="JAQIZT010000007">
    <property type="protein sequence ID" value="KAJ6991359.1"/>
    <property type="molecule type" value="Genomic_DNA"/>
</dbReference>
<protein>
    <submittedName>
        <fullName evidence="1">Uncharacterized protein</fullName>
    </submittedName>
</protein>
<keyword evidence="2" id="KW-1185">Reference proteome</keyword>
<sequence length="47" mass="5441">MINGQANSSSGMVTNDKCKLRFLEFEARRSHQFIMEALIFHVIRNIS</sequence>
<evidence type="ECO:0000313" key="1">
    <source>
        <dbReference type="EMBL" id="KAJ6991359.1"/>
    </source>
</evidence>
<gene>
    <name evidence="1" type="ORF">NC653_019529</name>
</gene>